<feature type="region of interest" description="Disordered" evidence="1">
    <location>
        <begin position="1"/>
        <end position="23"/>
    </location>
</feature>
<evidence type="ECO:0000313" key="2">
    <source>
        <dbReference type="EMBL" id="KRX33968.1"/>
    </source>
</evidence>
<feature type="compositionally biased region" description="Acidic residues" evidence="1">
    <location>
        <begin position="59"/>
        <end position="79"/>
    </location>
</feature>
<feature type="region of interest" description="Disordered" evidence="1">
    <location>
        <begin position="51"/>
        <end position="79"/>
    </location>
</feature>
<sequence length="79" mass="8785">MKWLRSSRKETPKKDETEASTGHGALALRQWTLEAKEVMATSNHVLNVALLPPTTGDSVSDDTDQEYLPDDPEDEFDPA</sequence>
<feature type="non-terminal residue" evidence="2">
    <location>
        <position position="79"/>
    </location>
</feature>
<evidence type="ECO:0000313" key="3">
    <source>
        <dbReference type="Proteomes" id="UP000055048"/>
    </source>
</evidence>
<proteinExistence type="predicted"/>
<keyword evidence="3" id="KW-1185">Reference proteome</keyword>
<organism evidence="2 3">
    <name type="scientific">Trichinella murrelli</name>
    <dbReference type="NCBI Taxonomy" id="144512"/>
    <lineage>
        <taxon>Eukaryota</taxon>
        <taxon>Metazoa</taxon>
        <taxon>Ecdysozoa</taxon>
        <taxon>Nematoda</taxon>
        <taxon>Enoplea</taxon>
        <taxon>Dorylaimia</taxon>
        <taxon>Trichinellida</taxon>
        <taxon>Trichinellidae</taxon>
        <taxon>Trichinella</taxon>
    </lineage>
</organism>
<dbReference type="AlphaFoldDB" id="A0A0V0T4N2"/>
<dbReference type="EMBL" id="JYDJ01000662">
    <property type="protein sequence ID" value="KRX33968.1"/>
    <property type="molecule type" value="Genomic_DNA"/>
</dbReference>
<feature type="compositionally biased region" description="Basic and acidic residues" evidence="1">
    <location>
        <begin position="7"/>
        <end position="17"/>
    </location>
</feature>
<comment type="caution">
    <text evidence="2">The sequence shown here is derived from an EMBL/GenBank/DDBJ whole genome shotgun (WGS) entry which is preliminary data.</text>
</comment>
<reference evidence="2 3" key="1">
    <citation type="submission" date="2015-01" db="EMBL/GenBank/DDBJ databases">
        <title>Evolution of Trichinella species and genotypes.</title>
        <authorList>
            <person name="Korhonen P.K."/>
            <person name="Edoardo P."/>
            <person name="Giuseppe L.R."/>
            <person name="Gasser R.B."/>
        </authorList>
    </citation>
    <scope>NUCLEOTIDE SEQUENCE [LARGE SCALE GENOMIC DNA]</scope>
    <source>
        <strain evidence="2">ISS417</strain>
    </source>
</reference>
<name>A0A0V0T4N2_9BILA</name>
<dbReference type="Proteomes" id="UP000055048">
    <property type="component" value="Unassembled WGS sequence"/>
</dbReference>
<accession>A0A0V0T4N2</accession>
<protein>
    <submittedName>
        <fullName evidence="2">Uncharacterized protein</fullName>
    </submittedName>
</protein>
<gene>
    <name evidence="2" type="ORF">T05_6695</name>
</gene>
<evidence type="ECO:0000256" key="1">
    <source>
        <dbReference type="SAM" id="MobiDB-lite"/>
    </source>
</evidence>